<gene>
    <name evidence="2" type="ORF">SAMN05660874_00665</name>
</gene>
<dbReference type="OrthoDB" id="1188001at2"/>
<dbReference type="RefSeq" id="WP_093413560.1">
    <property type="nucleotide sequence ID" value="NZ_FOZX01000001.1"/>
</dbReference>
<evidence type="ECO:0000313" key="3">
    <source>
        <dbReference type="Proteomes" id="UP000198852"/>
    </source>
</evidence>
<dbReference type="InterPro" id="IPR029021">
    <property type="entry name" value="Prot-tyrosine_phosphatase-like"/>
</dbReference>
<dbReference type="EMBL" id="FOZX01000001">
    <property type="protein sequence ID" value="SFS38042.1"/>
    <property type="molecule type" value="Genomic_DNA"/>
</dbReference>
<organism evidence="2 3">
    <name type="scientific">Saccharopolyspora flava</name>
    <dbReference type="NCBI Taxonomy" id="95161"/>
    <lineage>
        <taxon>Bacteria</taxon>
        <taxon>Bacillati</taxon>
        <taxon>Actinomycetota</taxon>
        <taxon>Actinomycetes</taxon>
        <taxon>Pseudonocardiales</taxon>
        <taxon>Pseudonocardiaceae</taxon>
        <taxon>Saccharopolyspora</taxon>
    </lineage>
</organism>
<dbReference type="PROSITE" id="PS50056">
    <property type="entry name" value="TYR_PHOSPHATASE_2"/>
    <property type="match status" value="1"/>
</dbReference>
<dbReference type="SUPFAM" id="SSF52799">
    <property type="entry name" value="(Phosphotyrosine protein) phosphatases II"/>
    <property type="match status" value="1"/>
</dbReference>
<proteinExistence type="predicted"/>
<evidence type="ECO:0000313" key="2">
    <source>
        <dbReference type="EMBL" id="SFS38042.1"/>
    </source>
</evidence>
<reference evidence="3" key="1">
    <citation type="submission" date="2016-10" db="EMBL/GenBank/DDBJ databases">
        <authorList>
            <person name="Varghese N."/>
            <person name="Submissions S."/>
        </authorList>
    </citation>
    <scope>NUCLEOTIDE SEQUENCE [LARGE SCALE GENOMIC DNA]</scope>
    <source>
        <strain evidence="3">DSM 44771</strain>
    </source>
</reference>
<dbReference type="Pfam" id="PF13350">
    <property type="entry name" value="Y_phosphatase3"/>
    <property type="match status" value="1"/>
</dbReference>
<dbReference type="Proteomes" id="UP000198852">
    <property type="component" value="Unassembled WGS sequence"/>
</dbReference>
<sequence length="239" mass="25392">MSGQRVLDFDGLVNARDLGGLPAAGGRIRWGAVVRAENPAKLSATGWEGVWRHGVRTIIDLTCEHEAEPDLAPRPAGMTTIRILLDDPSDTEFWARWGGAHSGTPLYYGPYLDRFPGLVAEAVGALIRAEPGGVLVHCGGGRDRTGLIVLVLLAALGVSAADIAEDYALSHRRRAELCAAAGLDDDTARIRAFLAEQGTTESRALDEVLTGRDFSDYLRAAGLGDEGIAALRARLLDPA</sequence>
<dbReference type="GO" id="GO:0004721">
    <property type="term" value="F:phosphoprotein phosphatase activity"/>
    <property type="evidence" value="ECO:0007669"/>
    <property type="project" value="InterPro"/>
</dbReference>
<dbReference type="Gene3D" id="3.90.190.10">
    <property type="entry name" value="Protein tyrosine phosphatase superfamily"/>
    <property type="match status" value="1"/>
</dbReference>
<protein>
    <submittedName>
        <fullName evidence="2">Protein tyrosine/serine phosphatase</fullName>
    </submittedName>
</protein>
<dbReference type="InterPro" id="IPR000387">
    <property type="entry name" value="Tyr_Pase_dom"/>
</dbReference>
<evidence type="ECO:0000259" key="1">
    <source>
        <dbReference type="PROSITE" id="PS50056"/>
    </source>
</evidence>
<dbReference type="STRING" id="95161.SAMN05660874_00665"/>
<dbReference type="InterPro" id="IPR026893">
    <property type="entry name" value="Tyr/Ser_Pase_IphP-type"/>
</dbReference>
<dbReference type="PROSITE" id="PS00383">
    <property type="entry name" value="TYR_PHOSPHATASE_1"/>
    <property type="match status" value="1"/>
</dbReference>
<accession>A0A1I6PCU7</accession>
<dbReference type="InterPro" id="IPR016130">
    <property type="entry name" value="Tyr_Pase_AS"/>
</dbReference>
<dbReference type="AlphaFoldDB" id="A0A1I6PCU7"/>
<name>A0A1I6PCU7_9PSEU</name>
<feature type="domain" description="Tyrosine specific protein phosphatases" evidence="1">
    <location>
        <begin position="113"/>
        <end position="174"/>
    </location>
</feature>
<keyword evidence="3" id="KW-1185">Reference proteome</keyword>